<dbReference type="PANTHER" id="PTHR37841">
    <property type="entry name" value="GLR2918 PROTEIN"/>
    <property type="match status" value="1"/>
</dbReference>
<dbReference type="PANTHER" id="PTHR37841:SF1">
    <property type="entry name" value="DUF3298 DOMAIN-CONTAINING PROTEIN"/>
    <property type="match status" value="1"/>
</dbReference>
<dbReference type="EMBL" id="LO017727">
    <property type="protein sequence ID" value="CRH06400.1"/>
    <property type="molecule type" value="Genomic_DNA"/>
</dbReference>
<sequence>MGYLFLAPSATAAQAQWRESKSPLLAVFYTKSEKFFVSQQGKEVFGAGLNFRGALIKGGYARAFPSALTTSGERKARWYSRQGQPLTMPTYDGKNIVEATGGFSAGLGVVRWKSGSTNHANFMRESGALAFPDNFSSVQMFQDGLAEAKSLKTKRWGYINSSGSWVVPAKYKSVSRFNDGLAKVKNDAGLWALINTKGQLLTGFICRKPMFTQKGLAACYFPDKKNSTLLDASGKQTLATPAKSISARSYGWIVRHHDGQNDLRDLNGQTMVAKGEIYDAASKMGDGLIAAQKVKSGPYGFINLKGQWVIQPTYSRVAAFNEGRAFVMKEKKGPVQMIDTSGKLLATYPEATTLSKVGQMHEGLAAVGLKKGKKWRVGYVDPTGGWAIKPELSSSGSIQYARFVQGAAPACRGDYPQTQCGVIDTKGAWVTPPKYSGIKRGFH</sequence>
<proteinExistence type="predicted"/>
<accession>A0A1S7LHH1</accession>
<evidence type="ECO:0008006" key="2">
    <source>
        <dbReference type="Google" id="ProtNLM"/>
    </source>
</evidence>
<dbReference type="AlphaFoldDB" id="A0A1S7LHH1"/>
<protein>
    <recommendedName>
        <fullName evidence="2">WG repeat-containing protein</fullName>
    </recommendedName>
</protein>
<evidence type="ECO:0000313" key="1">
    <source>
        <dbReference type="EMBL" id="CRH06400.1"/>
    </source>
</evidence>
<gene>
    <name evidence="1" type="ORF">MAGMO_2235</name>
</gene>
<reference evidence="1" key="1">
    <citation type="submission" date="2015-04" db="EMBL/GenBank/DDBJ databases">
        <authorList>
            <person name="Syromyatnikov M.Y."/>
            <person name="Popov V.N."/>
        </authorList>
    </citation>
    <scope>NUCLEOTIDE SEQUENCE</scope>
    <source>
        <strain evidence="1">MO-1</strain>
    </source>
</reference>
<name>A0A1S7LHH1_MAGMO</name>
<organism evidence="1">
    <name type="scientific">Magnetococcus massalia (strain MO-1)</name>
    <dbReference type="NCBI Taxonomy" id="451514"/>
    <lineage>
        <taxon>Bacteria</taxon>
        <taxon>Pseudomonadati</taxon>
        <taxon>Pseudomonadota</taxon>
        <taxon>Magnetococcia</taxon>
        <taxon>Magnetococcales</taxon>
        <taxon>Magnetococcaceae</taxon>
        <taxon>Magnetococcus</taxon>
    </lineage>
</organism>
<dbReference type="InterPro" id="IPR032774">
    <property type="entry name" value="WG_beta_rep"/>
</dbReference>
<dbReference type="Pfam" id="PF14903">
    <property type="entry name" value="WG_beta_rep"/>
    <property type="match status" value="3"/>
</dbReference>